<evidence type="ECO:0000256" key="17">
    <source>
        <dbReference type="ARBA" id="ARBA00032648"/>
    </source>
</evidence>
<keyword evidence="14" id="KW-0168">Coated pit</keyword>
<dbReference type="Gene3D" id="3.30.450.60">
    <property type="match status" value="1"/>
</dbReference>
<evidence type="ECO:0000256" key="10">
    <source>
        <dbReference type="ARBA" id="ARBA00023015"/>
    </source>
</evidence>
<dbReference type="GO" id="GO:0003700">
    <property type="term" value="F:DNA-binding transcription factor activity"/>
    <property type="evidence" value="ECO:0007669"/>
    <property type="project" value="InterPro"/>
</dbReference>
<dbReference type="PROSITE" id="PS51032">
    <property type="entry name" value="AP2_ERF"/>
    <property type="match status" value="1"/>
</dbReference>
<comment type="similarity">
    <text evidence="4">Belongs to the adaptor complexes small subunit family.</text>
</comment>
<dbReference type="CDD" id="cd14833">
    <property type="entry name" value="AP2_sigma"/>
    <property type="match status" value="1"/>
</dbReference>
<keyword evidence="11" id="KW-0238">DNA-binding</keyword>
<protein>
    <recommendedName>
        <fullName evidence="5">AP-2 complex subunit sigma</fullName>
    </recommendedName>
    <alternativeName>
        <fullName evidence="16">Clathrin assembly protein 2 sigma small chain</fullName>
    </alternativeName>
    <alternativeName>
        <fullName evidence="17">Sigma2-adaptin</fullName>
    </alternativeName>
</protein>
<feature type="domain" description="AP2/ERF" evidence="19">
    <location>
        <begin position="95"/>
        <end position="159"/>
    </location>
</feature>
<dbReference type="Gene3D" id="3.30.730.10">
    <property type="entry name" value="AP2/ERF domain"/>
    <property type="match status" value="1"/>
</dbReference>
<dbReference type="InterPro" id="IPR011012">
    <property type="entry name" value="Longin-like_dom_sf"/>
</dbReference>
<comment type="subcellular location">
    <subcellularLocation>
        <location evidence="2">Cell membrane</location>
    </subcellularLocation>
    <subcellularLocation>
        <location evidence="3">Membrane</location>
        <location evidence="3">Coated pit</location>
        <topology evidence="3">Peripheral membrane protein</topology>
        <orientation evidence="3">Cytoplasmic side</orientation>
    </subcellularLocation>
    <subcellularLocation>
        <location evidence="1">Nucleus</location>
    </subcellularLocation>
</comment>
<evidence type="ECO:0000256" key="8">
    <source>
        <dbReference type="ARBA" id="ARBA00022583"/>
    </source>
</evidence>
<evidence type="ECO:0000256" key="2">
    <source>
        <dbReference type="ARBA" id="ARBA00004236"/>
    </source>
</evidence>
<keyword evidence="10" id="KW-0805">Transcription regulation</keyword>
<keyword evidence="21" id="KW-1185">Reference proteome</keyword>
<dbReference type="Proteomes" id="UP000239899">
    <property type="component" value="Unassembled WGS sequence"/>
</dbReference>
<dbReference type="SUPFAM" id="SSF64356">
    <property type="entry name" value="SNARE-like"/>
    <property type="match status" value="1"/>
</dbReference>
<evidence type="ECO:0000256" key="3">
    <source>
        <dbReference type="ARBA" id="ARBA00004277"/>
    </source>
</evidence>
<dbReference type="InterPro" id="IPR036955">
    <property type="entry name" value="AP2/ERF_dom_sf"/>
</dbReference>
<dbReference type="InterPro" id="IPR022775">
    <property type="entry name" value="AP_mu_sigma_su"/>
</dbReference>
<feature type="region of interest" description="Disordered" evidence="18">
    <location>
        <begin position="1"/>
        <end position="34"/>
    </location>
</feature>
<evidence type="ECO:0000256" key="15">
    <source>
        <dbReference type="ARBA" id="ARBA00023242"/>
    </source>
</evidence>
<evidence type="ECO:0000256" key="5">
    <source>
        <dbReference type="ARBA" id="ARBA00013914"/>
    </source>
</evidence>
<evidence type="ECO:0000256" key="6">
    <source>
        <dbReference type="ARBA" id="ARBA00022448"/>
    </source>
</evidence>
<dbReference type="PANTHER" id="PTHR11753">
    <property type="entry name" value="ADAPTOR COMPLEXES SMALL SUBUNIT FAMILY"/>
    <property type="match status" value="1"/>
</dbReference>
<feature type="compositionally biased region" description="Low complexity" evidence="18">
    <location>
        <begin position="324"/>
        <end position="344"/>
    </location>
</feature>
<feature type="compositionally biased region" description="Polar residues" evidence="18">
    <location>
        <begin position="581"/>
        <end position="593"/>
    </location>
</feature>
<dbReference type="GO" id="GO:0030122">
    <property type="term" value="C:AP-2 adaptor complex"/>
    <property type="evidence" value="ECO:0007669"/>
    <property type="project" value="InterPro"/>
</dbReference>
<feature type="compositionally biased region" description="Low complexity" evidence="18">
    <location>
        <begin position="213"/>
        <end position="228"/>
    </location>
</feature>
<feature type="region of interest" description="Disordered" evidence="18">
    <location>
        <begin position="415"/>
        <end position="434"/>
    </location>
</feature>
<dbReference type="AlphaFoldDB" id="A0A2P6TKL7"/>
<dbReference type="SUPFAM" id="SSF54171">
    <property type="entry name" value="DNA-binding domain"/>
    <property type="match status" value="1"/>
</dbReference>
<evidence type="ECO:0000256" key="9">
    <source>
        <dbReference type="ARBA" id="ARBA00022927"/>
    </source>
</evidence>
<evidence type="ECO:0000256" key="4">
    <source>
        <dbReference type="ARBA" id="ARBA00006972"/>
    </source>
</evidence>
<keyword evidence="9" id="KW-0653">Protein transport</keyword>
<keyword evidence="6" id="KW-0813">Transport</keyword>
<evidence type="ECO:0000256" key="11">
    <source>
        <dbReference type="ARBA" id="ARBA00023125"/>
    </source>
</evidence>
<feature type="region of interest" description="Disordered" evidence="18">
    <location>
        <begin position="368"/>
        <end position="395"/>
    </location>
</feature>
<keyword evidence="7" id="KW-1003">Cell membrane</keyword>
<keyword evidence="8" id="KW-0254">Endocytosis</keyword>
<dbReference type="PROSITE" id="PS00989">
    <property type="entry name" value="CLAT_ADAPTOR_S"/>
    <property type="match status" value="1"/>
</dbReference>
<name>A0A2P6TKL7_CHLSO</name>
<evidence type="ECO:0000259" key="19">
    <source>
        <dbReference type="PROSITE" id="PS51032"/>
    </source>
</evidence>
<gene>
    <name evidence="20" type="ORF">C2E21_6272</name>
</gene>
<dbReference type="GO" id="GO:0003677">
    <property type="term" value="F:DNA binding"/>
    <property type="evidence" value="ECO:0007669"/>
    <property type="project" value="UniProtKB-KW"/>
</dbReference>
<dbReference type="InterPro" id="IPR016177">
    <property type="entry name" value="DNA-bd_dom_sf"/>
</dbReference>
<evidence type="ECO:0000313" key="20">
    <source>
        <dbReference type="EMBL" id="PRW44838.1"/>
    </source>
</evidence>
<dbReference type="InterPro" id="IPR001471">
    <property type="entry name" value="AP2/ERF_dom"/>
</dbReference>
<feature type="compositionally biased region" description="Low complexity" evidence="18">
    <location>
        <begin position="415"/>
        <end position="428"/>
    </location>
</feature>
<evidence type="ECO:0000256" key="16">
    <source>
        <dbReference type="ARBA" id="ARBA00031686"/>
    </source>
</evidence>
<reference evidence="20 21" key="1">
    <citation type="journal article" date="2018" name="Plant J.">
        <title>Genome sequences of Chlorella sorokiniana UTEX 1602 and Micractinium conductrix SAG 241.80: implications to maltose excretion by a green alga.</title>
        <authorList>
            <person name="Arriola M.B."/>
            <person name="Velmurugan N."/>
            <person name="Zhang Y."/>
            <person name="Plunkett M.H."/>
            <person name="Hondzo H."/>
            <person name="Barney B.M."/>
        </authorList>
    </citation>
    <scope>NUCLEOTIDE SEQUENCE [LARGE SCALE GENOMIC DNA]</scope>
    <source>
        <strain evidence="21">UTEX 1602</strain>
    </source>
</reference>
<dbReference type="STRING" id="3076.A0A2P6TKL7"/>
<sequence length="874" mass="91241">MTGARRGELDSSSGGSRTDSDHEESFGSPHARIASGSAAAAAARNRVAAALVEKQQCAAEFAARLDAHFSAFEGTEAAGAALAGRRGALLKGKAGFRGVTRHKRTQRFESHIWESKKQIYLGGFDSEALAAKAHDVMALRCKSGAGGAAPEAGEVLNFPRSDYENLLPTIDRLSREDVITALRNYSKAQTTRRLEEAGRPLPGRHRPTATATRQPSSRPRRQAGPPAAAGGGGGSAPIPRKLTVVVRPPPRATDEAESLPAQPAAGFKRFGGKVAPRPLPRPRPDEDETEQEGAAAEECAPSPKKRRLTEASEAPQPPAPPREGSPGPITPHAGGAADAGAPVTPTAAAATEAAATAAIAAAAAANSAGSGGAQHSAGRAVSARWRSTTSGSSRLGPAAGLELAVSTASAALGALPAAQPAPAPASSRRPARRRRLTAAAAARAAVAAAAAGQDVQMADAEAAPGMEAAVAAETVVVEIVAPGSPHSPASPFALEQAGSGFMPLLEEPSLTFSASDDAYLFAPLAPPPTAAPSCVTALEHVNGTVLYQQDELPGGSPSVGTMAEGEDCVSAGSAPDDTCAAATNTHAQPSGAHSTGGKPLPISPPRRVPVQAAHAVPSPVAQQAPSHCEQRSVSLLPPGHPLCVSSPFAAPAASAALGLHQRCCSSLSGEERPVSPEELVYALPAEVVPAPPPAVAAYGRLLSYCLPPQQRTLKTAQRPARPAAGPREAHRMIRFFLLQNRAGKTRLAKYYTPLSDDDKLRTEDEVYRLIVNRDAKFTNFLEYKTYKVVYRRYAGLYFIFCVDATDNELLYLETIHLFVEILDHYFGNVCELDLVFGFHKVYCILDEFIIGGEIQETSKKVILERLKELDALET</sequence>
<keyword evidence="13" id="KW-0804">Transcription</keyword>
<feature type="compositionally biased region" description="Low complexity" evidence="18">
    <location>
        <begin position="368"/>
        <end position="380"/>
    </location>
</feature>
<evidence type="ECO:0000256" key="1">
    <source>
        <dbReference type="ARBA" id="ARBA00004123"/>
    </source>
</evidence>
<dbReference type="InterPro" id="IPR000804">
    <property type="entry name" value="Clathrin_sm-chain_CS"/>
</dbReference>
<evidence type="ECO:0000313" key="21">
    <source>
        <dbReference type="Proteomes" id="UP000239899"/>
    </source>
</evidence>
<comment type="caution">
    <text evidence="20">The sequence shown here is derived from an EMBL/GenBank/DDBJ whole genome shotgun (WGS) entry which is preliminary data.</text>
</comment>
<dbReference type="FunFam" id="3.30.450.60:FF:000010">
    <property type="entry name" value="AP complex subunit sigma"/>
    <property type="match status" value="1"/>
</dbReference>
<accession>A0A2P6TKL7</accession>
<dbReference type="GO" id="GO:0006886">
    <property type="term" value="P:intracellular protein transport"/>
    <property type="evidence" value="ECO:0007669"/>
    <property type="project" value="InterPro"/>
</dbReference>
<organism evidence="20 21">
    <name type="scientific">Chlorella sorokiniana</name>
    <name type="common">Freshwater green alga</name>
    <dbReference type="NCBI Taxonomy" id="3076"/>
    <lineage>
        <taxon>Eukaryota</taxon>
        <taxon>Viridiplantae</taxon>
        <taxon>Chlorophyta</taxon>
        <taxon>core chlorophytes</taxon>
        <taxon>Trebouxiophyceae</taxon>
        <taxon>Chlorellales</taxon>
        <taxon>Chlorellaceae</taxon>
        <taxon>Chlorella clade</taxon>
        <taxon>Chlorella</taxon>
    </lineage>
</organism>
<dbReference type="GO" id="GO:0035615">
    <property type="term" value="F:clathrin adaptor activity"/>
    <property type="evidence" value="ECO:0007669"/>
    <property type="project" value="InterPro"/>
</dbReference>
<dbReference type="GO" id="GO:0072583">
    <property type="term" value="P:clathrin-dependent endocytosis"/>
    <property type="evidence" value="ECO:0007669"/>
    <property type="project" value="InterPro"/>
</dbReference>
<keyword evidence="15" id="KW-0539">Nucleus</keyword>
<keyword evidence="12" id="KW-0472">Membrane</keyword>
<evidence type="ECO:0000256" key="12">
    <source>
        <dbReference type="ARBA" id="ARBA00023136"/>
    </source>
</evidence>
<feature type="region of interest" description="Disordered" evidence="18">
    <location>
        <begin position="188"/>
        <end position="344"/>
    </location>
</feature>
<evidence type="ECO:0000256" key="14">
    <source>
        <dbReference type="ARBA" id="ARBA00023176"/>
    </source>
</evidence>
<evidence type="ECO:0000256" key="13">
    <source>
        <dbReference type="ARBA" id="ARBA00023163"/>
    </source>
</evidence>
<dbReference type="GO" id="GO:0005634">
    <property type="term" value="C:nucleus"/>
    <property type="evidence" value="ECO:0007669"/>
    <property type="project" value="UniProtKB-SubCell"/>
</dbReference>
<evidence type="ECO:0000256" key="18">
    <source>
        <dbReference type="SAM" id="MobiDB-lite"/>
    </source>
</evidence>
<dbReference type="SMART" id="SM00380">
    <property type="entry name" value="AP2"/>
    <property type="match status" value="1"/>
</dbReference>
<feature type="region of interest" description="Disordered" evidence="18">
    <location>
        <begin position="579"/>
        <end position="604"/>
    </location>
</feature>
<dbReference type="OrthoDB" id="371463at2759"/>
<dbReference type="EMBL" id="LHPG02000012">
    <property type="protein sequence ID" value="PRW44838.1"/>
    <property type="molecule type" value="Genomic_DNA"/>
</dbReference>
<evidence type="ECO:0000256" key="7">
    <source>
        <dbReference type="ARBA" id="ARBA00022475"/>
    </source>
</evidence>
<proteinExistence type="inferred from homology"/>
<dbReference type="Pfam" id="PF01217">
    <property type="entry name" value="Clat_adaptor_s"/>
    <property type="match status" value="1"/>
</dbReference>
<dbReference type="InterPro" id="IPR027156">
    <property type="entry name" value="APS2"/>
</dbReference>
<dbReference type="InterPro" id="IPR016635">
    <property type="entry name" value="AP_complex_ssu"/>
</dbReference>